<proteinExistence type="predicted"/>
<keyword evidence="1" id="KW-0472">Membrane</keyword>
<protein>
    <submittedName>
        <fullName evidence="2">NfeD family protein</fullName>
    </submittedName>
</protein>
<name>A0A948TLS2_9BACT</name>
<dbReference type="InterPro" id="IPR052165">
    <property type="entry name" value="Membrane_assoc_protease"/>
</dbReference>
<sequence length="156" mass="16614">MSTLIIIALIAGGLILFAIEVFLIPGISVAGLSAACCILFAIYYAFANVGFMAGWITVGASAAGVAMVTAWFMRSKTVDRLALKKTLNFKPEPLKGLDLKPGDTGVSVTRLTLIGNADFNGKIIEVQSADGFIDEKSQIEIVRIDNGTVYVKRLQA</sequence>
<reference evidence="2" key="1">
    <citation type="journal article" date="2021" name="PeerJ">
        <title>Extensive microbial diversity within the chicken gut microbiome revealed by metagenomics and culture.</title>
        <authorList>
            <person name="Gilroy R."/>
            <person name="Ravi A."/>
            <person name="Getino M."/>
            <person name="Pursley I."/>
            <person name="Horton D.L."/>
            <person name="Alikhan N.F."/>
            <person name="Baker D."/>
            <person name="Gharbi K."/>
            <person name="Hall N."/>
            <person name="Watson M."/>
            <person name="Adriaenssens E.M."/>
            <person name="Foster-Nyarko E."/>
            <person name="Jarju S."/>
            <person name="Secka A."/>
            <person name="Antonio M."/>
            <person name="Oren A."/>
            <person name="Chaudhuri R.R."/>
            <person name="La Ragione R."/>
            <person name="Hildebrand F."/>
            <person name="Pallen M.J."/>
        </authorList>
    </citation>
    <scope>NUCLEOTIDE SEQUENCE</scope>
    <source>
        <strain evidence="2">8470</strain>
    </source>
</reference>
<gene>
    <name evidence="2" type="ORF">H9928_01950</name>
</gene>
<keyword evidence="1" id="KW-1133">Transmembrane helix</keyword>
<feature type="transmembrane region" description="Helical" evidence="1">
    <location>
        <begin position="6"/>
        <end position="24"/>
    </location>
</feature>
<evidence type="ECO:0000313" key="3">
    <source>
        <dbReference type="Proteomes" id="UP000784286"/>
    </source>
</evidence>
<dbReference type="EMBL" id="JAHLFJ010000021">
    <property type="protein sequence ID" value="MBU3855320.1"/>
    <property type="molecule type" value="Genomic_DNA"/>
</dbReference>
<dbReference type="PANTHER" id="PTHR33507">
    <property type="entry name" value="INNER MEMBRANE PROTEIN YBBJ"/>
    <property type="match status" value="1"/>
</dbReference>
<dbReference type="GO" id="GO:0005886">
    <property type="term" value="C:plasma membrane"/>
    <property type="evidence" value="ECO:0007669"/>
    <property type="project" value="TreeGrafter"/>
</dbReference>
<dbReference type="AlphaFoldDB" id="A0A948TLS2"/>
<reference evidence="2" key="2">
    <citation type="submission" date="2021-04" db="EMBL/GenBank/DDBJ databases">
        <authorList>
            <person name="Gilroy R."/>
        </authorList>
    </citation>
    <scope>NUCLEOTIDE SEQUENCE</scope>
    <source>
        <strain evidence="2">8470</strain>
    </source>
</reference>
<accession>A0A948TLS2</accession>
<feature type="transmembrane region" description="Helical" evidence="1">
    <location>
        <begin position="29"/>
        <end position="46"/>
    </location>
</feature>
<dbReference type="PANTHER" id="PTHR33507:SF3">
    <property type="entry name" value="INNER MEMBRANE PROTEIN YBBJ"/>
    <property type="match status" value="1"/>
</dbReference>
<organism evidence="2 3">
    <name type="scientific">Candidatus Phocaeicola excrementipullorum</name>
    <dbReference type="NCBI Taxonomy" id="2838731"/>
    <lineage>
        <taxon>Bacteria</taxon>
        <taxon>Pseudomonadati</taxon>
        <taxon>Bacteroidota</taxon>
        <taxon>Bacteroidia</taxon>
        <taxon>Bacteroidales</taxon>
        <taxon>Bacteroidaceae</taxon>
        <taxon>Phocaeicola</taxon>
    </lineage>
</organism>
<keyword evidence="1" id="KW-0812">Transmembrane</keyword>
<feature type="transmembrane region" description="Helical" evidence="1">
    <location>
        <begin position="52"/>
        <end position="73"/>
    </location>
</feature>
<evidence type="ECO:0000313" key="2">
    <source>
        <dbReference type="EMBL" id="MBU3855320.1"/>
    </source>
</evidence>
<dbReference type="Proteomes" id="UP000784286">
    <property type="component" value="Unassembled WGS sequence"/>
</dbReference>
<comment type="caution">
    <text evidence="2">The sequence shown here is derived from an EMBL/GenBank/DDBJ whole genome shotgun (WGS) entry which is preliminary data.</text>
</comment>
<evidence type="ECO:0000256" key="1">
    <source>
        <dbReference type="SAM" id="Phobius"/>
    </source>
</evidence>